<evidence type="ECO:0000313" key="4">
    <source>
        <dbReference type="Proteomes" id="UP000652430"/>
    </source>
</evidence>
<gene>
    <name evidence="3" type="ORF">GCM10008023_31340</name>
</gene>
<keyword evidence="4" id="KW-1185">Reference proteome</keyword>
<dbReference type="InterPro" id="IPR012422">
    <property type="entry name" value="Cyt_c_oxidase_su4_bac-aa3"/>
</dbReference>
<reference evidence="4" key="1">
    <citation type="journal article" date="2019" name="Int. J. Syst. Evol. Microbiol.">
        <title>The Global Catalogue of Microorganisms (GCM) 10K type strain sequencing project: providing services to taxonomists for standard genome sequencing and annotation.</title>
        <authorList>
            <consortium name="The Broad Institute Genomics Platform"/>
            <consortium name="The Broad Institute Genome Sequencing Center for Infectious Disease"/>
            <person name="Wu L."/>
            <person name="Ma J."/>
        </authorList>
    </citation>
    <scope>NUCLEOTIDE SEQUENCE [LARGE SCALE GENOMIC DNA]</scope>
    <source>
        <strain evidence="4">CGMCC 1.8957</strain>
    </source>
</reference>
<keyword evidence="1" id="KW-0812">Transmembrane</keyword>
<dbReference type="Pfam" id="PF07835">
    <property type="entry name" value="COX4_pro_2"/>
    <property type="match status" value="1"/>
</dbReference>
<keyword evidence="1" id="KW-1133">Transmembrane helix</keyword>
<organism evidence="3 4">
    <name type="scientific">Sphingomonas glacialis</name>
    <dbReference type="NCBI Taxonomy" id="658225"/>
    <lineage>
        <taxon>Bacteria</taxon>
        <taxon>Pseudomonadati</taxon>
        <taxon>Pseudomonadota</taxon>
        <taxon>Alphaproteobacteria</taxon>
        <taxon>Sphingomonadales</taxon>
        <taxon>Sphingomonadaceae</taxon>
        <taxon>Sphingomonas</taxon>
    </lineage>
</organism>
<name>A0ABQ3LNY8_9SPHN</name>
<comment type="caution">
    <text evidence="3">The sequence shown here is derived from an EMBL/GenBank/DDBJ whole genome shotgun (WGS) entry which is preliminary data.</text>
</comment>
<evidence type="ECO:0000259" key="2">
    <source>
        <dbReference type="Pfam" id="PF07835"/>
    </source>
</evidence>
<evidence type="ECO:0000313" key="3">
    <source>
        <dbReference type="EMBL" id="GHH21939.1"/>
    </source>
</evidence>
<accession>A0ABQ3LNY8</accession>
<evidence type="ECO:0000256" key="1">
    <source>
        <dbReference type="SAM" id="Phobius"/>
    </source>
</evidence>
<dbReference type="EMBL" id="BNAQ01000005">
    <property type="protein sequence ID" value="GHH21939.1"/>
    <property type="molecule type" value="Genomic_DNA"/>
</dbReference>
<proteinExistence type="predicted"/>
<feature type="domain" description="Cytochrome c oxidase subunit IV bacterial aa3 type" evidence="2">
    <location>
        <begin position="2"/>
        <end position="32"/>
    </location>
</feature>
<keyword evidence="1" id="KW-0472">Membrane</keyword>
<sequence length="42" mass="4677">MAAENDMQVHRATYDKVMSVMKYGAVAVFIIAFVVVWLVSGK</sequence>
<protein>
    <recommendedName>
        <fullName evidence="2">Cytochrome c oxidase subunit IV bacterial aa3 type domain-containing protein</fullName>
    </recommendedName>
</protein>
<dbReference type="SUPFAM" id="SSF81469">
    <property type="entry name" value="Bacterial aa3 type cytochrome c oxidase subunit IV"/>
    <property type="match status" value="1"/>
</dbReference>
<dbReference type="Proteomes" id="UP000652430">
    <property type="component" value="Unassembled WGS sequence"/>
</dbReference>
<dbReference type="RefSeq" id="WP_133191646.1">
    <property type="nucleotide sequence ID" value="NZ_BNAQ01000005.1"/>
</dbReference>
<feature type="transmembrane region" description="Helical" evidence="1">
    <location>
        <begin position="20"/>
        <end position="39"/>
    </location>
</feature>
<dbReference type="InterPro" id="IPR036596">
    <property type="entry name" value="Cyt-C_aa3_sf"/>
</dbReference>